<dbReference type="SMART" id="SM00065">
    <property type="entry name" value="GAF"/>
    <property type="match status" value="1"/>
</dbReference>
<keyword evidence="2" id="KW-0067">ATP-binding</keyword>
<gene>
    <name evidence="4" type="primary">g20</name>
    <name evidence="4" type="ORF">VP750_LOCUS17</name>
</gene>
<dbReference type="PANTHER" id="PTHR44329">
    <property type="entry name" value="SERINE/THREONINE-PROTEIN KINASE TNNI3K-RELATED"/>
    <property type="match status" value="1"/>
</dbReference>
<dbReference type="InterPro" id="IPR003018">
    <property type="entry name" value="GAF"/>
</dbReference>
<dbReference type="InterPro" id="IPR000719">
    <property type="entry name" value="Prot_kinase_dom"/>
</dbReference>
<keyword evidence="5" id="KW-1185">Reference proteome</keyword>
<evidence type="ECO:0000313" key="5">
    <source>
        <dbReference type="Proteomes" id="UP001497392"/>
    </source>
</evidence>
<proteinExistence type="predicted"/>
<dbReference type="EMBL" id="CAXHTA020000001">
    <property type="protein sequence ID" value="CAL5218358.1"/>
    <property type="molecule type" value="Genomic_DNA"/>
</dbReference>
<sequence>MFACCALPRSHSCEALSKKDDTRGINSGQAIAASEGSLTYMQRYKEGRNAAEVTASSVSEAALDPLASTYESLKCNERVAQEDYIELITGSPASTKHLQVPQNVITKRTLQGKAYLTELGPAQPAANDARVATVLDLKKHMPSETARIDTLLELAVAVLGMETMLVSLLDGNRKFILAASGFITPGMSLDPPAICHWSLVPSLHQMIVVEDTLKDARTCNNPVVIKEPHLRFYCSAPLVASNGHRIGTICVVDKKPQHMDLDRAAILCNIAELVTREIEANWAAQQQRLQCISLLRTMESYKQAFMFVDVAVPGWKVLYMNDHAVERTGVNCWSRDGDTPFWSMFSLGDQAAPWKFFEEDIREKRVFTAKNLRSDSPHLSSSGRFNLIFRPATVDCLDDDHQMIGIPTTVSLLKCEITNSMFFVVVCPISRVGGRKAPPFENLKLSSQLGKGSYGRVYRGTYEGEPVAVKVINEVEHVRMESDGVPTEARLTQGLTHPSIVHMHAYKLLRNSRRDSLDDQQLSARAAPKSDELWLILEFCDRGSVQEAVDRGVFKLQMSPSAPPDVPVILTTATEIASGMAFLHEHGIVHGDLTGGNVLLHSSEESAHGFQAKISDFGMARDIGTMTKLETRTYGTITHMAPEVLANDYISKAADVYSFGVLCWEMLAGQRAWSGMNTAQIIHAVAIQTRQLQLPEDVMSPFEDLLQRCMAAEPCKRPTFTDIVSELRQLSVQTGGPKEEARMCGLSIEAPPHYLREAGAQHPICAA</sequence>
<dbReference type="InterPro" id="IPR001245">
    <property type="entry name" value="Ser-Thr/Tyr_kinase_cat_dom"/>
</dbReference>
<dbReference type="Proteomes" id="UP001497392">
    <property type="component" value="Unassembled WGS sequence"/>
</dbReference>
<evidence type="ECO:0000313" key="4">
    <source>
        <dbReference type="EMBL" id="CAL5218358.1"/>
    </source>
</evidence>
<organism evidence="4 5">
    <name type="scientific">Coccomyxa viridis</name>
    <dbReference type="NCBI Taxonomy" id="1274662"/>
    <lineage>
        <taxon>Eukaryota</taxon>
        <taxon>Viridiplantae</taxon>
        <taxon>Chlorophyta</taxon>
        <taxon>core chlorophytes</taxon>
        <taxon>Trebouxiophyceae</taxon>
        <taxon>Trebouxiophyceae incertae sedis</taxon>
        <taxon>Coccomyxaceae</taxon>
        <taxon>Coccomyxa</taxon>
    </lineage>
</organism>
<feature type="domain" description="Protein kinase" evidence="3">
    <location>
        <begin position="443"/>
        <end position="732"/>
    </location>
</feature>
<dbReference type="InterPro" id="IPR017441">
    <property type="entry name" value="Protein_kinase_ATP_BS"/>
</dbReference>
<evidence type="ECO:0000256" key="2">
    <source>
        <dbReference type="PROSITE-ProRule" id="PRU10141"/>
    </source>
</evidence>
<accession>A0ABP1FER3</accession>
<dbReference type="PANTHER" id="PTHR44329:SF214">
    <property type="entry name" value="PROTEIN KINASE DOMAIN-CONTAINING PROTEIN"/>
    <property type="match status" value="1"/>
</dbReference>
<dbReference type="Gene3D" id="1.10.510.10">
    <property type="entry name" value="Transferase(Phosphotransferase) domain 1"/>
    <property type="match status" value="1"/>
</dbReference>
<protein>
    <submittedName>
        <fullName evidence="4">G20 protein</fullName>
    </submittedName>
</protein>
<dbReference type="Gene3D" id="3.30.450.40">
    <property type="match status" value="1"/>
</dbReference>
<keyword evidence="2" id="KW-0547">Nucleotide-binding</keyword>
<dbReference type="InterPro" id="IPR029016">
    <property type="entry name" value="GAF-like_dom_sf"/>
</dbReference>
<dbReference type="PROSITE" id="PS50011">
    <property type="entry name" value="PROTEIN_KINASE_DOM"/>
    <property type="match status" value="1"/>
</dbReference>
<keyword evidence="1" id="KW-0675">Receptor</keyword>
<evidence type="ECO:0000256" key="1">
    <source>
        <dbReference type="ARBA" id="ARBA00023170"/>
    </source>
</evidence>
<dbReference type="PROSITE" id="PS00109">
    <property type="entry name" value="PROTEIN_KINASE_TYR"/>
    <property type="match status" value="1"/>
</dbReference>
<name>A0ABP1FER3_9CHLO</name>
<dbReference type="Gene3D" id="3.30.200.20">
    <property type="entry name" value="Phosphorylase Kinase, domain 1"/>
    <property type="match status" value="1"/>
</dbReference>
<dbReference type="SUPFAM" id="SSF55781">
    <property type="entry name" value="GAF domain-like"/>
    <property type="match status" value="1"/>
</dbReference>
<dbReference type="SUPFAM" id="SSF56112">
    <property type="entry name" value="Protein kinase-like (PK-like)"/>
    <property type="match status" value="1"/>
</dbReference>
<dbReference type="InterPro" id="IPR051681">
    <property type="entry name" value="Ser/Thr_Kinases-Pseudokinases"/>
</dbReference>
<dbReference type="PROSITE" id="PS00107">
    <property type="entry name" value="PROTEIN_KINASE_ATP"/>
    <property type="match status" value="1"/>
</dbReference>
<dbReference type="Pfam" id="PF01590">
    <property type="entry name" value="GAF"/>
    <property type="match status" value="1"/>
</dbReference>
<feature type="binding site" evidence="2">
    <location>
        <position position="470"/>
    </location>
    <ligand>
        <name>ATP</name>
        <dbReference type="ChEBI" id="CHEBI:30616"/>
    </ligand>
</feature>
<dbReference type="InterPro" id="IPR008266">
    <property type="entry name" value="Tyr_kinase_AS"/>
</dbReference>
<comment type="caution">
    <text evidence="4">The sequence shown here is derived from an EMBL/GenBank/DDBJ whole genome shotgun (WGS) entry which is preliminary data.</text>
</comment>
<dbReference type="InterPro" id="IPR011009">
    <property type="entry name" value="Kinase-like_dom_sf"/>
</dbReference>
<evidence type="ECO:0000259" key="3">
    <source>
        <dbReference type="PROSITE" id="PS50011"/>
    </source>
</evidence>
<reference evidence="4 5" key="1">
    <citation type="submission" date="2024-06" db="EMBL/GenBank/DDBJ databases">
        <authorList>
            <person name="Kraege A."/>
            <person name="Thomma B."/>
        </authorList>
    </citation>
    <scope>NUCLEOTIDE SEQUENCE [LARGE SCALE GENOMIC DNA]</scope>
</reference>
<dbReference type="Pfam" id="PF07714">
    <property type="entry name" value="PK_Tyr_Ser-Thr"/>
    <property type="match status" value="1"/>
</dbReference>